<evidence type="ECO:0000313" key="4">
    <source>
        <dbReference type="Proteomes" id="UP000184330"/>
    </source>
</evidence>
<dbReference type="GO" id="GO:0016787">
    <property type="term" value="F:hydrolase activity"/>
    <property type="evidence" value="ECO:0007669"/>
    <property type="project" value="UniProtKB-KW"/>
</dbReference>
<proteinExistence type="predicted"/>
<dbReference type="InterPro" id="IPR041437">
    <property type="entry name" value="GH115_C"/>
</dbReference>
<reference evidence="3 4" key="1">
    <citation type="submission" date="2016-03" db="EMBL/GenBank/DDBJ databases">
        <authorList>
            <person name="Ploux O."/>
        </authorList>
    </citation>
    <scope>NUCLEOTIDE SEQUENCE [LARGE SCALE GENOMIC DNA]</scope>
    <source>
        <strain evidence="3 4">UAMH 11012</strain>
    </source>
</reference>
<dbReference type="PANTHER" id="PTHR37842:SF2">
    <property type="entry name" value="GYLCOSYL HYDROLASE 115 C-TERMINAL DOMAIN-CONTAINING PROTEIN"/>
    <property type="match status" value="1"/>
</dbReference>
<protein>
    <recommendedName>
        <fullName evidence="2">Gylcosyl hydrolase 115 C-terminal domain-containing protein</fullName>
    </recommendedName>
</protein>
<evidence type="ECO:0000256" key="1">
    <source>
        <dbReference type="ARBA" id="ARBA00022801"/>
    </source>
</evidence>
<feature type="domain" description="Gylcosyl hydrolase 115 C-terminal" evidence="2">
    <location>
        <begin position="768"/>
        <end position="947"/>
    </location>
</feature>
<dbReference type="Proteomes" id="UP000184330">
    <property type="component" value="Unassembled WGS sequence"/>
</dbReference>
<keyword evidence="4" id="KW-1185">Reference proteome</keyword>
<gene>
    <name evidence="3" type="ORF">PAC_08565</name>
</gene>
<organism evidence="3 4">
    <name type="scientific">Phialocephala subalpina</name>
    <dbReference type="NCBI Taxonomy" id="576137"/>
    <lineage>
        <taxon>Eukaryota</taxon>
        <taxon>Fungi</taxon>
        <taxon>Dikarya</taxon>
        <taxon>Ascomycota</taxon>
        <taxon>Pezizomycotina</taxon>
        <taxon>Leotiomycetes</taxon>
        <taxon>Helotiales</taxon>
        <taxon>Mollisiaceae</taxon>
        <taxon>Phialocephala</taxon>
        <taxon>Phialocephala fortinii species complex</taxon>
    </lineage>
</organism>
<dbReference type="Gene3D" id="3.20.20.520">
    <property type="entry name" value="Glycosyl hydrolase family 115"/>
    <property type="match status" value="2"/>
</dbReference>
<dbReference type="STRING" id="576137.A0A1L7X0X8"/>
<accession>A0A1L7X0X8</accession>
<evidence type="ECO:0000313" key="3">
    <source>
        <dbReference type="EMBL" id="CZR58673.1"/>
    </source>
</evidence>
<dbReference type="Pfam" id="PF15979">
    <property type="entry name" value="Glyco_hydro_115"/>
    <property type="match status" value="2"/>
</dbReference>
<dbReference type="Gene3D" id="1.20.58.2150">
    <property type="match status" value="1"/>
</dbReference>
<dbReference type="InterPro" id="IPR031924">
    <property type="entry name" value="GH115"/>
</dbReference>
<dbReference type="InterPro" id="IPR029018">
    <property type="entry name" value="Hex-like_dom2"/>
</dbReference>
<dbReference type="Pfam" id="PF17829">
    <property type="entry name" value="GH115_C"/>
    <property type="match status" value="1"/>
</dbReference>
<dbReference type="PANTHER" id="PTHR37842">
    <property type="match status" value="1"/>
</dbReference>
<dbReference type="Gene3D" id="2.60.120.1620">
    <property type="match status" value="1"/>
</dbReference>
<dbReference type="AlphaFoldDB" id="A0A1L7X0X8"/>
<name>A0A1L7X0X8_9HELO</name>
<evidence type="ECO:0000259" key="2">
    <source>
        <dbReference type="Pfam" id="PF17829"/>
    </source>
</evidence>
<dbReference type="OrthoDB" id="4849794at2759"/>
<sequence>MFGEHFITFQGEGSHLNLVGAPVIVGKDDFQGVQIAASLLCKDFAAVTGHQPEYVSYATNTGISCPIDDAIIVGSLQSSLVQNIIRESELAIDDIQGCWEAFFTIVVEKPLQGCKRALMIVGSDKRGAIFGIYTLSEQMGVSPWYWWADVVPTPRSQIFAKQSRTRRGSPSVKYRGIFINDEAPSLTGWVLEKMGTCYGVEFYEKVFELLLRLKANFLWPAMWPGYPNPGNSFFKDDPLNQKTADIWGIVISTSHHEPMQRAMAEWFEENPEGSWSYLKSKEKIQQYFKDGAERAHPYESYITIGMRGDGDRAMAVDDPASVLAEIIKDQRRIIADTYGSADQPRQLLALYKEVQEYFENGLEVPEDVTLLFADDNFGTIRRLPTSDEAERKGRAGGRIWQQLYEAYRRGADQIWVFNVGDIKPLELPLTFSMELAWNVNSIATDDFMTFFKAFADREFSPSISEAVAELLYGYDRLIALRKHEHIESDTFSLLNYSEAENIIADWKSLLDRAQSLYSNVQSVNQPAFFQLVLHPIKASYIYTKLRVGQAKNQLFALQRRNEANVIAQEVLRLFDEDFDLSEEFHHLLGGKWNHMMRQPHYGYRETWHAPSRDMISGLCFVQTRQDSNPISGYMGVAVEGTEGIRPGLTNEESDRTHPSRKDLVPGLTLPTLEPFGQQSRYFEVYRRGTSSLTWHLKTPYDWLIVSPSTGILDDKNNDSRITVKINWLEVPFDFQQTVQIEVSSTVGDYEHVHLPITNRNPPDDSFSGFMESDGSVTIEASSFCRPARNELHASNYQILPFLGRTRSGVVTLSQSVHPMSATNSEFLEYDFWTFSEYPRQAILTIYFTMTLDTSPKDPLCFEIMIDDCSSGSLRLIEDPGITGDLPPGWLLAVQDGVWKKNIDIGEMTRLKKGSHIIKLRIWQQNLLVEKLVLNLGGVRDSYLGPPESTFVSRRQG</sequence>
<dbReference type="EMBL" id="FJOG01000012">
    <property type="protein sequence ID" value="CZR58673.1"/>
    <property type="molecule type" value="Genomic_DNA"/>
</dbReference>
<dbReference type="Gene3D" id="3.30.379.10">
    <property type="entry name" value="Chitobiase/beta-hexosaminidase domain 2-like"/>
    <property type="match status" value="1"/>
</dbReference>
<dbReference type="InterPro" id="IPR042301">
    <property type="entry name" value="GH115_sf"/>
</dbReference>
<keyword evidence="1" id="KW-0378">Hydrolase</keyword>